<dbReference type="FunFam" id="3.30.160.60:FF:000646">
    <property type="entry name" value="Myeloid zinc finger 1"/>
    <property type="match status" value="2"/>
</dbReference>
<dbReference type="InterPro" id="IPR036236">
    <property type="entry name" value="Znf_C2H2_sf"/>
</dbReference>
<dbReference type="FunFam" id="3.30.160.60:FF:000325">
    <property type="entry name" value="ZFP90 zinc finger protein"/>
    <property type="match status" value="1"/>
</dbReference>
<evidence type="ECO:0000256" key="6">
    <source>
        <dbReference type="ARBA" id="ARBA00022771"/>
    </source>
</evidence>
<evidence type="ECO:0000256" key="1">
    <source>
        <dbReference type="ARBA" id="ARBA00003767"/>
    </source>
</evidence>
<feature type="region of interest" description="Disordered" evidence="13">
    <location>
        <begin position="162"/>
        <end position="191"/>
    </location>
</feature>
<evidence type="ECO:0000256" key="8">
    <source>
        <dbReference type="ARBA" id="ARBA00023015"/>
    </source>
</evidence>
<feature type="domain" description="C2H2-type" evidence="14">
    <location>
        <begin position="66"/>
        <end position="93"/>
    </location>
</feature>
<sequence>MSHLEQQDQSTSREWEGEGHQEDHPITDNSAHEEDEEFECSESGSNFQTKNELVEHALRQCDIGHFVCQECGEQFADESDLTKHTLTHRDVNTNGKFSECRKCGKILSWESDITKRIQIHTGDVNFNPNDMDEEQSRENQENILRGVENASPGQMDMEASEIGSSMDGQETSASGEWQAEANQMNHPSQESHFECSDCGKAFSMKSNLARYGPNHLGIMTFRCKECESRESHPPQHDEYNVGDYECQECGKRFIQKSNLTTHMLIHSGVRNYGCQECGKKFLQKSHLLDHISSHIDEKNYECKLCTETFRLKSSLDKHFHSHIELKRFECAHCEKKFARKSYLKVHIKKCAIAKKEMSVSHPDSDGGAVKAADVSHESVISVKKEEEDQKDYPDTGTTAQEEEMHQCPGCGSTFQTKSELVEHTLRQCDIGNFECHVCSKKFTHKSNLTRHMQIHTGIKNHECPECGKKFFQKGNLKQHMLTHRGDCNYECKKCGKNFFLLSSLVRHSHVHNMTNDESQESEVNLTPDDTQVASSDNEEEESSQLARTDAAIECVDLDSSVSSSDMQKMSDSAVGDKENHLVTDTSVEEEEVNFKCSECGEPFQTKSKLAAHTLRHSSVRTFECEVCGKVFTYKSNLTRHLLIHSGIKNYECERCGKRFSQKGNLLQHMVIHRGDKNYVCQRCGEKFYLKCSLSQHVCTQASVGGDGYQQSGKLHAHSSLPQHDNFGVNLGSQGKHITNSNVAAYIIVDAVRLGSSGGSMELQEQSASNVSQSLGEQLNHLAAGSAAYKEDKRYECAQCGKRFTFRSNLTRHSMIHSGVRNHECLQCGKKFNQKGNLNQHMLTHRGERNYVCPGCGEKFHLKCALSKHVCSFTSA</sequence>
<keyword evidence="9" id="KW-0238">DNA-binding</keyword>
<dbReference type="Pfam" id="PF00096">
    <property type="entry name" value="zf-C2H2"/>
    <property type="match status" value="11"/>
</dbReference>
<feature type="domain" description="C2H2-type" evidence="14">
    <location>
        <begin position="193"/>
        <end position="220"/>
    </location>
</feature>
<dbReference type="SUPFAM" id="SSF57667">
    <property type="entry name" value="beta-beta-alpha zinc fingers"/>
    <property type="match status" value="12"/>
</dbReference>
<protein>
    <recommendedName>
        <fullName evidence="14">C2H2-type domain-containing protein</fullName>
    </recommendedName>
</protein>
<dbReference type="InterPro" id="IPR013087">
    <property type="entry name" value="Znf_C2H2_type"/>
</dbReference>
<feature type="domain" description="C2H2-type" evidence="14">
    <location>
        <begin position="244"/>
        <end position="271"/>
    </location>
</feature>
<dbReference type="FunFam" id="3.30.160.60:FF:000303">
    <property type="entry name" value="Zinc finger protein 41"/>
    <property type="match status" value="1"/>
</dbReference>
<keyword evidence="6 12" id="KW-0863">Zinc-finger</keyword>
<feature type="domain" description="C2H2-type" evidence="14">
    <location>
        <begin position="461"/>
        <end position="488"/>
    </location>
</feature>
<feature type="domain" description="C2H2-type" evidence="14">
    <location>
        <begin position="650"/>
        <end position="677"/>
    </location>
</feature>
<reference evidence="15" key="1">
    <citation type="submission" date="2015-09" db="EMBL/GenBank/DDBJ databases">
        <title>Scylla olivacea transcriptome.</title>
        <authorList>
            <person name="Ikhwanuddin M."/>
        </authorList>
    </citation>
    <scope>NUCLEOTIDE SEQUENCE</scope>
</reference>
<dbReference type="PANTHER" id="PTHR23226:SF416">
    <property type="entry name" value="FI01424P"/>
    <property type="match status" value="1"/>
</dbReference>
<comment type="function">
    <text evidence="1">May be involved in transcriptional regulation.</text>
</comment>
<dbReference type="FunFam" id="3.30.160.60:FF:000051">
    <property type="entry name" value="zinc finger protein 585A"/>
    <property type="match status" value="1"/>
</dbReference>
<keyword evidence="4" id="KW-0479">Metal-binding</keyword>
<evidence type="ECO:0000259" key="14">
    <source>
        <dbReference type="PROSITE" id="PS50157"/>
    </source>
</evidence>
<comment type="subcellular location">
    <subcellularLocation>
        <location evidence="2">Nucleus</location>
    </subcellularLocation>
</comment>
<feature type="domain" description="C2H2-type" evidence="14">
    <location>
        <begin position="622"/>
        <end position="649"/>
    </location>
</feature>
<dbReference type="SMART" id="SM00355">
    <property type="entry name" value="ZnF_C2H2"/>
    <property type="match status" value="18"/>
</dbReference>
<feature type="region of interest" description="Disordered" evidence="13">
    <location>
        <begin position="514"/>
        <end position="546"/>
    </location>
</feature>
<feature type="compositionally biased region" description="Basic and acidic residues" evidence="13">
    <location>
        <begin position="11"/>
        <end position="32"/>
    </location>
</feature>
<proteinExistence type="inferred from homology"/>
<feature type="domain" description="C2H2-type" evidence="14">
    <location>
        <begin position="272"/>
        <end position="299"/>
    </location>
</feature>
<evidence type="ECO:0000256" key="9">
    <source>
        <dbReference type="ARBA" id="ARBA00023125"/>
    </source>
</evidence>
<evidence type="ECO:0000256" key="2">
    <source>
        <dbReference type="ARBA" id="ARBA00004123"/>
    </source>
</evidence>
<dbReference type="EMBL" id="GDRN01098111">
    <property type="protein sequence ID" value="JAI59020.1"/>
    <property type="molecule type" value="Transcribed_RNA"/>
</dbReference>
<evidence type="ECO:0000256" key="11">
    <source>
        <dbReference type="ARBA" id="ARBA00023242"/>
    </source>
</evidence>
<evidence type="ECO:0000256" key="7">
    <source>
        <dbReference type="ARBA" id="ARBA00022833"/>
    </source>
</evidence>
<keyword evidence="7" id="KW-0862">Zinc</keyword>
<feature type="domain" description="C2H2-type" evidence="14">
    <location>
        <begin position="98"/>
        <end position="125"/>
    </location>
</feature>
<dbReference type="GO" id="GO:0005634">
    <property type="term" value="C:nucleus"/>
    <property type="evidence" value="ECO:0007669"/>
    <property type="project" value="UniProtKB-SubCell"/>
</dbReference>
<evidence type="ECO:0000313" key="15">
    <source>
        <dbReference type="EMBL" id="JAI59020.1"/>
    </source>
</evidence>
<feature type="domain" description="C2H2-type" evidence="14">
    <location>
        <begin position="489"/>
        <end position="516"/>
    </location>
</feature>
<evidence type="ECO:0000256" key="10">
    <source>
        <dbReference type="ARBA" id="ARBA00023163"/>
    </source>
</evidence>
<dbReference type="EMBL" id="GDRN01098110">
    <property type="protein sequence ID" value="JAI59021.1"/>
    <property type="molecule type" value="Transcribed_RNA"/>
</dbReference>
<feature type="compositionally biased region" description="Polar residues" evidence="13">
    <location>
        <begin position="514"/>
        <end position="535"/>
    </location>
</feature>
<dbReference type="PANTHER" id="PTHR23226">
    <property type="entry name" value="ZINC FINGER AND SCAN DOMAIN-CONTAINING"/>
    <property type="match status" value="1"/>
</dbReference>
<dbReference type="Gene3D" id="3.30.160.60">
    <property type="entry name" value="Classic Zinc Finger"/>
    <property type="match status" value="13"/>
</dbReference>
<feature type="domain" description="C2H2-type" evidence="14">
    <location>
        <begin position="822"/>
        <end position="849"/>
    </location>
</feature>
<feature type="region of interest" description="Disordered" evidence="13">
    <location>
        <begin position="1"/>
        <end position="46"/>
    </location>
</feature>
<evidence type="ECO:0000256" key="3">
    <source>
        <dbReference type="ARBA" id="ARBA00006991"/>
    </source>
</evidence>
<feature type="domain" description="C2H2-type" evidence="14">
    <location>
        <begin position="794"/>
        <end position="821"/>
    </location>
</feature>
<dbReference type="FunFam" id="3.30.160.60:FF:000624">
    <property type="entry name" value="zinc finger protein 697"/>
    <property type="match status" value="3"/>
</dbReference>
<keyword evidence="11" id="KW-0539">Nucleus</keyword>
<feature type="domain" description="C2H2-type" evidence="14">
    <location>
        <begin position="594"/>
        <end position="621"/>
    </location>
</feature>
<name>A0A0P4W281_SCYOL</name>
<evidence type="ECO:0000256" key="4">
    <source>
        <dbReference type="ARBA" id="ARBA00022723"/>
    </source>
</evidence>
<keyword evidence="10" id="KW-0804">Transcription</keyword>
<feature type="domain" description="C2H2-type" evidence="14">
    <location>
        <begin position="300"/>
        <end position="327"/>
    </location>
</feature>
<organism evidence="15">
    <name type="scientific">Scylla olivacea</name>
    <name type="common">Orange mud crab</name>
    <name type="synonym">Cancer olivacea</name>
    <dbReference type="NCBI Taxonomy" id="85551"/>
    <lineage>
        <taxon>Eukaryota</taxon>
        <taxon>Metazoa</taxon>
        <taxon>Ecdysozoa</taxon>
        <taxon>Arthropoda</taxon>
        <taxon>Crustacea</taxon>
        <taxon>Multicrustacea</taxon>
        <taxon>Malacostraca</taxon>
        <taxon>Eumalacostraca</taxon>
        <taxon>Eucarida</taxon>
        <taxon>Decapoda</taxon>
        <taxon>Pleocyemata</taxon>
        <taxon>Brachyura</taxon>
        <taxon>Eubrachyura</taxon>
        <taxon>Portunoidea</taxon>
        <taxon>Portunidae</taxon>
        <taxon>Portuninae</taxon>
        <taxon>Scylla</taxon>
    </lineage>
</organism>
<dbReference type="PROSITE" id="PS50157">
    <property type="entry name" value="ZINC_FINGER_C2H2_2"/>
    <property type="match status" value="15"/>
</dbReference>
<dbReference type="GO" id="GO:0008270">
    <property type="term" value="F:zinc ion binding"/>
    <property type="evidence" value="ECO:0007669"/>
    <property type="project" value="UniProtKB-KW"/>
</dbReference>
<dbReference type="GO" id="GO:1990837">
    <property type="term" value="F:sequence-specific double-stranded DNA binding"/>
    <property type="evidence" value="ECO:0007669"/>
    <property type="project" value="UniProtKB-ARBA"/>
</dbReference>
<evidence type="ECO:0000256" key="13">
    <source>
        <dbReference type="SAM" id="MobiDB-lite"/>
    </source>
</evidence>
<evidence type="ECO:0000256" key="5">
    <source>
        <dbReference type="ARBA" id="ARBA00022737"/>
    </source>
</evidence>
<keyword evidence="8" id="KW-0805">Transcription regulation</keyword>
<dbReference type="PROSITE" id="PS00028">
    <property type="entry name" value="ZINC_FINGER_C2H2_1"/>
    <property type="match status" value="12"/>
</dbReference>
<feature type="compositionally biased region" description="Polar residues" evidence="13">
    <location>
        <begin position="162"/>
        <end position="188"/>
    </location>
</feature>
<evidence type="ECO:0000256" key="12">
    <source>
        <dbReference type="PROSITE-ProRule" id="PRU00042"/>
    </source>
</evidence>
<accession>A0A0P4W281</accession>
<feature type="domain" description="C2H2-type" evidence="14">
    <location>
        <begin position="328"/>
        <end position="356"/>
    </location>
</feature>
<dbReference type="AlphaFoldDB" id="A0A0P4W281"/>
<comment type="similarity">
    <text evidence="3">Belongs to the krueppel C2H2-type zinc-finger protein family.</text>
</comment>
<keyword evidence="5" id="KW-0677">Repeat</keyword>
<feature type="domain" description="C2H2-type" evidence="14">
    <location>
        <begin position="433"/>
        <end position="460"/>
    </location>
</feature>